<evidence type="ECO:0000313" key="6">
    <source>
        <dbReference type="EMBL" id="MBH0776965.1"/>
    </source>
</evidence>
<dbReference type="InterPro" id="IPR000537">
    <property type="entry name" value="UbiA_prenyltransferase"/>
</dbReference>
<keyword evidence="3 5" id="KW-1133">Transmembrane helix</keyword>
<dbReference type="InterPro" id="IPR050475">
    <property type="entry name" value="Prenyltransferase_related"/>
</dbReference>
<dbReference type="Pfam" id="PF01040">
    <property type="entry name" value="UbiA"/>
    <property type="match status" value="1"/>
</dbReference>
<keyword evidence="7" id="KW-1185">Reference proteome</keyword>
<name>A0A931IBT4_9NOCA</name>
<dbReference type="Gene3D" id="1.10.357.140">
    <property type="entry name" value="UbiA prenyltransferase"/>
    <property type="match status" value="1"/>
</dbReference>
<proteinExistence type="predicted"/>
<protein>
    <submittedName>
        <fullName evidence="6">UbiA family prenyltransferase</fullName>
    </submittedName>
</protein>
<dbReference type="Proteomes" id="UP000655751">
    <property type="component" value="Unassembled WGS sequence"/>
</dbReference>
<dbReference type="InterPro" id="IPR044878">
    <property type="entry name" value="UbiA_sf"/>
</dbReference>
<feature type="transmembrane region" description="Helical" evidence="5">
    <location>
        <begin position="35"/>
        <end position="55"/>
    </location>
</feature>
<feature type="transmembrane region" description="Helical" evidence="5">
    <location>
        <begin position="282"/>
        <end position="301"/>
    </location>
</feature>
<comment type="subcellular location">
    <subcellularLocation>
        <location evidence="1">Membrane</location>
        <topology evidence="1">Multi-pass membrane protein</topology>
    </subcellularLocation>
</comment>
<accession>A0A931IBT4</accession>
<feature type="transmembrane region" description="Helical" evidence="5">
    <location>
        <begin position="180"/>
        <end position="201"/>
    </location>
</feature>
<evidence type="ECO:0000256" key="4">
    <source>
        <dbReference type="ARBA" id="ARBA00023136"/>
    </source>
</evidence>
<evidence type="ECO:0000256" key="1">
    <source>
        <dbReference type="ARBA" id="ARBA00004141"/>
    </source>
</evidence>
<organism evidence="6 7">
    <name type="scientific">Nocardia bovistercoris</name>
    <dbReference type="NCBI Taxonomy" id="2785916"/>
    <lineage>
        <taxon>Bacteria</taxon>
        <taxon>Bacillati</taxon>
        <taxon>Actinomycetota</taxon>
        <taxon>Actinomycetes</taxon>
        <taxon>Mycobacteriales</taxon>
        <taxon>Nocardiaceae</taxon>
        <taxon>Nocardia</taxon>
    </lineage>
</organism>
<reference evidence="6" key="1">
    <citation type="submission" date="2020-11" db="EMBL/GenBank/DDBJ databases">
        <title>Nocardia NEAU-351.nov., a novel actinomycete isolated from the cow dung.</title>
        <authorList>
            <person name="Zhang X."/>
        </authorList>
    </citation>
    <scope>NUCLEOTIDE SEQUENCE</scope>
    <source>
        <strain evidence="6">NEAU-351</strain>
    </source>
</reference>
<keyword evidence="4 5" id="KW-0472">Membrane</keyword>
<dbReference type="PANTHER" id="PTHR42723:SF1">
    <property type="entry name" value="CHLOROPHYLL SYNTHASE, CHLOROPLASTIC"/>
    <property type="match status" value="1"/>
</dbReference>
<dbReference type="AlphaFoldDB" id="A0A931IBT4"/>
<dbReference type="GO" id="GO:0016765">
    <property type="term" value="F:transferase activity, transferring alkyl or aryl (other than methyl) groups"/>
    <property type="evidence" value="ECO:0007669"/>
    <property type="project" value="InterPro"/>
</dbReference>
<evidence type="ECO:0000256" key="2">
    <source>
        <dbReference type="ARBA" id="ARBA00022692"/>
    </source>
</evidence>
<sequence length="302" mass="32791">MAIDLIPPARTDRVRPLAATVRELRICWAFTRGDLSATVLPATVFTMAAAMSAGLTLDALPGLLLRCVPYFWLYIYTFDLSNQLTGIDEDRINKPHRPLVTGLVTPAEVRVRLIVTTVAFLALGAALGVFEWTVLWVAAWVFHNHLGGAKFWWGKNLAMVAGTIAQLAAAWQIVTGPTATAWTWILAIAVPLAGLVSLQDLRDRDGDLAVGRRTMVVVLGEAQARLVLAVAFAVYPVLLYVLLYDGAPTAAVLIGGVGACVLSLIAFRVLALRSRRADHHTYLLYTAWYCLALASAIPVFAR</sequence>
<dbReference type="GO" id="GO:0016020">
    <property type="term" value="C:membrane"/>
    <property type="evidence" value="ECO:0007669"/>
    <property type="project" value="UniProtKB-SubCell"/>
</dbReference>
<dbReference type="EMBL" id="JADMLG010000004">
    <property type="protein sequence ID" value="MBH0776965.1"/>
    <property type="molecule type" value="Genomic_DNA"/>
</dbReference>
<dbReference type="CDD" id="cd13965">
    <property type="entry name" value="PT_UbiA_3"/>
    <property type="match status" value="1"/>
</dbReference>
<feature type="transmembrane region" description="Helical" evidence="5">
    <location>
        <begin position="222"/>
        <end position="243"/>
    </location>
</feature>
<feature type="transmembrane region" description="Helical" evidence="5">
    <location>
        <begin position="249"/>
        <end position="270"/>
    </location>
</feature>
<dbReference type="RefSeq" id="WP_196149312.1">
    <property type="nucleotide sequence ID" value="NZ_JADMLG010000004.1"/>
</dbReference>
<comment type="caution">
    <text evidence="6">The sequence shown here is derived from an EMBL/GenBank/DDBJ whole genome shotgun (WGS) entry which is preliminary data.</text>
</comment>
<gene>
    <name evidence="6" type="ORF">IT779_11785</name>
</gene>
<keyword evidence="2 5" id="KW-0812">Transmembrane</keyword>
<dbReference type="PANTHER" id="PTHR42723">
    <property type="entry name" value="CHLOROPHYLL SYNTHASE"/>
    <property type="match status" value="1"/>
</dbReference>
<feature type="transmembrane region" description="Helical" evidence="5">
    <location>
        <begin position="113"/>
        <end position="142"/>
    </location>
</feature>
<evidence type="ECO:0000313" key="7">
    <source>
        <dbReference type="Proteomes" id="UP000655751"/>
    </source>
</evidence>
<evidence type="ECO:0000256" key="5">
    <source>
        <dbReference type="SAM" id="Phobius"/>
    </source>
</evidence>
<evidence type="ECO:0000256" key="3">
    <source>
        <dbReference type="ARBA" id="ARBA00022989"/>
    </source>
</evidence>
<feature type="transmembrane region" description="Helical" evidence="5">
    <location>
        <begin position="154"/>
        <end position="174"/>
    </location>
</feature>